<feature type="non-terminal residue" evidence="1">
    <location>
        <position position="68"/>
    </location>
</feature>
<dbReference type="Proteomes" id="UP000182798">
    <property type="component" value="Unassembled WGS sequence"/>
</dbReference>
<accession>A0A1J8P393</accession>
<gene>
    <name evidence="1" type="ORF">BGC33_00050</name>
</gene>
<name>A0A1J8P393_9GAMM</name>
<dbReference type="OrthoDB" id="5242130at2"/>
<dbReference type="AlphaFoldDB" id="A0A1J8P393"/>
<protein>
    <submittedName>
        <fullName evidence="1">Uncharacterized protein</fullName>
    </submittedName>
</protein>
<organism evidence="1 2">
    <name type="scientific">Bathymodiolus thermophilus thioautotrophic gill symbiont</name>
    <dbReference type="NCBI Taxonomy" id="2360"/>
    <lineage>
        <taxon>Bacteria</taxon>
        <taxon>Pseudomonadati</taxon>
        <taxon>Pseudomonadota</taxon>
        <taxon>Gammaproteobacteria</taxon>
        <taxon>sulfur-oxidizing symbionts</taxon>
    </lineage>
</organism>
<proteinExistence type="predicted"/>
<dbReference type="RefSeq" id="WP_158009213.1">
    <property type="nucleotide sequence ID" value="NZ_MIQH01000305.1"/>
</dbReference>
<feature type="non-terminal residue" evidence="1">
    <location>
        <position position="1"/>
    </location>
</feature>
<sequence length="68" mass="7086">STITGKVTNQSNASDVSIAEIKFISGNGGTQHIVGDALKNAISIDTDGNWTLVNDASWTSALDSDKAY</sequence>
<evidence type="ECO:0000313" key="2">
    <source>
        <dbReference type="Proteomes" id="UP000182798"/>
    </source>
</evidence>
<dbReference type="EMBL" id="MIQH01000305">
    <property type="protein sequence ID" value="OJA03686.1"/>
    <property type="molecule type" value="Genomic_DNA"/>
</dbReference>
<reference evidence="2" key="1">
    <citation type="submission" date="2016-09" db="EMBL/GenBank/DDBJ databases">
        <title>Genome Sequence of Bathymodiolus thermophilus sulfur-oxidizing gill endosymbiont.</title>
        <authorList>
            <person name="Ponnudurai R."/>
            <person name="Kleiner M."/>
            <person name="Sayavedra L."/>
            <person name="Thuermer A."/>
            <person name="Felbeck H."/>
            <person name="Schlueter R."/>
            <person name="Schweder T."/>
            <person name="Markert S."/>
        </authorList>
    </citation>
    <scope>NUCLEOTIDE SEQUENCE [LARGE SCALE GENOMIC DNA]</scope>
    <source>
        <strain evidence="2">BAT/CrabSpa'14</strain>
    </source>
</reference>
<comment type="caution">
    <text evidence="1">The sequence shown here is derived from an EMBL/GenBank/DDBJ whole genome shotgun (WGS) entry which is preliminary data.</text>
</comment>
<evidence type="ECO:0000313" key="1">
    <source>
        <dbReference type="EMBL" id="OJA03686.1"/>
    </source>
</evidence>